<dbReference type="PROSITE" id="PS51833">
    <property type="entry name" value="HDOD"/>
    <property type="match status" value="1"/>
</dbReference>
<protein>
    <submittedName>
        <fullName evidence="3">HDOD domain-containing protein</fullName>
    </submittedName>
</protein>
<name>A0ABU2ZT10_9ALTE</name>
<feature type="region of interest" description="Disordered" evidence="1">
    <location>
        <begin position="405"/>
        <end position="427"/>
    </location>
</feature>
<dbReference type="PANTHER" id="PTHR33525">
    <property type="match status" value="1"/>
</dbReference>
<proteinExistence type="predicted"/>
<dbReference type="Pfam" id="PF08668">
    <property type="entry name" value="HDOD"/>
    <property type="match status" value="1"/>
</dbReference>
<feature type="compositionally biased region" description="Low complexity" evidence="1">
    <location>
        <begin position="417"/>
        <end position="427"/>
    </location>
</feature>
<evidence type="ECO:0000256" key="1">
    <source>
        <dbReference type="SAM" id="MobiDB-lite"/>
    </source>
</evidence>
<dbReference type="Gene3D" id="3.20.20.450">
    <property type="entry name" value="EAL domain"/>
    <property type="match status" value="1"/>
</dbReference>
<dbReference type="InterPro" id="IPR014408">
    <property type="entry name" value="dGMP_Pdiesterase_EAL/HD-GYP"/>
</dbReference>
<keyword evidence="4" id="KW-1185">Reference proteome</keyword>
<dbReference type="SUPFAM" id="SSF109604">
    <property type="entry name" value="HD-domain/PDEase-like"/>
    <property type="match status" value="1"/>
</dbReference>
<sequence length="427" mass="48792">MNKIFAREPIFDLSKQLFAYQFYYRNLKGVFPVDLKELSLHGEPEQVLSIDDLLHVNLTIVNVMPKDVENFAAWFSPDDVIVEISDMALQTTSENIAHLTHLKSQGFKIVLNYEDIDDVQMFKSTDFVKVDTLVVTPADIEKLKRQTIAYDIKLIATQVHNRFQFEQCEKLGVDLVQGFFFLEREDNENKKSIPSSKMSYMQLMSEISKPELNIDSLQKIFETDPALSFLLFKFINNPMVNKSYKISSIRHALNYLGELMVKRFVAIISMAGLNSDKPNELLNLSLSRAKFCELLNADTDSKNDAMSAFLVGLFSLIDVILEKDIAELLSSLKLDDKIIKALANKEGEFWDLLGAAKAIEAANWKRIIEMSKELGLSQASMFENYRRAVKWQNEMTEAVSHMYPVTRPTPVSKKPTQSRQRSTGQTQ</sequence>
<dbReference type="EMBL" id="JAVRHX010000003">
    <property type="protein sequence ID" value="MDT0595449.1"/>
    <property type="molecule type" value="Genomic_DNA"/>
</dbReference>
<gene>
    <name evidence="3" type="ORF">RM552_11380</name>
</gene>
<evidence type="ECO:0000313" key="4">
    <source>
        <dbReference type="Proteomes" id="UP001253545"/>
    </source>
</evidence>
<dbReference type="RefSeq" id="WP_311368965.1">
    <property type="nucleotide sequence ID" value="NZ_JAVRHX010000003.1"/>
</dbReference>
<dbReference type="Proteomes" id="UP001253545">
    <property type="component" value="Unassembled WGS sequence"/>
</dbReference>
<comment type="caution">
    <text evidence="3">The sequence shown here is derived from an EMBL/GenBank/DDBJ whole genome shotgun (WGS) entry which is preliminary data.</text>
</comment>
<dbReference type="Gene3D" id="1.10.3210.10">
    <property type="entry name" value="Hypothetical protein af1432"/>
    <property type="match status" value="1"/>
</dbReference>
<evidence type="ECO:0000259" key="2">
    <source>
        <dbReference type="PROSITE" id="PS51833"/>
    </source>
</evidence>
<dbReference type="InterPro" id="IPR035919">
    <property type="entry name" value="EAL_sf"/>
</dbReference>
<accession>A0ABU2ZT10</accession>
<feature type="domain" description="HDOD" evidence="2">
    <location>
        <begin position="193"/>
        <end position="380"/>
    </location>
</feature>
<dbReference type="SUPFAM" id="SSF141868">
    <property type="entry name" value="EAL domain-like"/>
    <property type="match status" value="1"/>
</dbReference>
<dbReference type="InterPro" id="IPR013976">
    <property type="entry name" value="HDOD"/>
</dbReference>
<dbReference type="PANTHER" id="PTHR33525:SF4">
    <property type="entry name" value="CYCLIC DI-GMP PHOSPHODIESTERASE CDGJ"/>
    <property type="match status" value="1"/>
</dbReference>
<dbReference type="InterPro" id="IPR052340">
    <property type="entry name" value="RNase_Y/CdgJ"/>
</dbReference>
<reference evidence="3 4" key="1">
    <citation type="submission" date="2023-09" db="EMBL/GenBank/DDBJ databases">
        <authorList>
            <person name="Rey-Velasco X."/>
        </authorList>
    </citation>
    <scope>NUCLEOTIDE SEQUENCE [LARGE SCALE GENOMIC DNA]</scope>
    <source>
        <strain evidence="3 4">P117</strain>
    </source>
</reference>
<organism evidence="3 4">
    <name type="scientific">Glaciecola petra</name>
    <dbReference type="NCBI Taxonomy" id="3075602"/>
    <lineage>
        <taxon>Bacteria</taxon>
        <taxon>Pseudomonadati</taxon>
        <taxon>Pseudomonadota</taxon>
        <taxon>Gammaproteobacteria</taxon>
        <taxon>Alteromonadales</taxon>
        <taxon>Alteromonadaceae</taxon>
        <taxon>Glaciecola</taxon>
    </lineage>
</organism>
<evidence type="ECO:0000313" key="3">
    <source>
        <dbReference type="EMBL" id="MDT0595449.1"/>
    </source>
</evidence>
<dbReference type="PIRSF" id="PIRSF003180">
    <property type="entry name" value="DiGMPpdiest_YuxH"/>
    <property type="match status" value="1"/>
</dbReference>